<dbReference type="EMBL" id="JACDTY010000003">
    <property type="protein sequence ID" value="MBA1140332.1"/>
    <property type="molecule type" value="Genomic_DNA"/>
</dbReference>
<keyword evidence="1" id="KW-0812">Transmembrane</keyword>
<dbReference type="RefSeq" id="WP_181057026.1">
    <property type="nucleotide sequence ID" value="NZ_JACDTY010000003.1"/>
</dbReference>
<dbReference type="AlphaFoldDB" id="A0A838B300"/>
<evidence type="ECO:0000313" key="3">
    <source>
        <dbReference type="Proteomes" id="UP000558284"/>
    </source>
</evidence>
<feature type="transmembrane region" description="Helical" evidence="1">
    <location>
        <begin position="29"/>
        <end position="47"/>
    </location>
</feature>
<keyword evidence="3" id="KW-1185">Reference proteome</keyword>
<comment type="caution">
    <text evidence="2">The sequence shown here is derived from an EMBL/GenBank/DDBJ whole genome shotgun (WGS) entry which is preliminary data.</text>
</comment>
<evidence type="ECO:0000313" key="2">
    <source>
        <dbReference type="EMBL" id="MBA1140332.1"/>
    </source>
</evidence>
<organism evidence="2 3">
    <name type="scientific">Mesorhizobium neociceri</name>
    <dbReference type="NCBI Taxonomy" id="1307853"/>
    <lineage>
        <taxon>Bacteria</taxon>
        <taxon>Pseudomonadati</taxon>
        <taxon>Pseudomonadota</taxon>
        <taxon>Alphaproteobacteria</taxon>
        <taxon>Hyphomicrobiales</taxon>
        <taxon>Phyllobacteriaceae</taxon>
        <taxon>Mesorhizobium</taxon>
    </lineage>
</organism>
<keyword evidence="1" id="KW-1133">Transmembrane helix</keyword>
<name>A0A838B300_9HYPH</name>
<reference evidence="2 3" key="1">
    <citation type="submission" date="2020-07" db="EMBL/GenBank/DDBJ databases">
        <title>Definition of the novel symbiovar canariense within Mesorhizobium novociceri, a new species of genus Mesorhizobium nodulating Cicer canariense in the Caldera de Taburiente National Park (La Palma, Canary Islands).</title>
        <authorList>
            <person name="Leon-Barrios M."/>
            <person name="Perez-Yepez J."/>
            <person name="Flores-Felix J.D."/>
            <person name="Ramirez-Baena M.H."/>
            <person name="Pulido-Suarez L."/>
            <person name="Igual J.M."/>
            <person name="Velazquez E."/>
            <person name="Peix A."/>
        </authorList>
    </citation>
    <scope>NUCLEOTIDE SEQUENCE [LARGE SCALE GENOMIC DNA]</scope>
    <source>
        <strain evidence="2 3">CCANP35</strain>
    </source>
</reference>
<sequence>MPRLILGTLGAIVIALIWAVLASLMGAPSIVITVGAVAIGAGVYTYIDRRSN</sequence>
<protein>
    <submittedName>
        <fullName evidence="2">Uncharacterized protein</fullName>
    </submittedName>
</protein>
<keyword evidence="1" id="KW-0472">Membrane</keyword>
<evidence type="ECO:0000256" key="1">
    <source>
        <dbReference type="SAM" id="Phobius"/>
    </source>
</evidence>
<proteinExistence type="predicted"/>
<accession>A0A838B300</accession>
<dbReference type="Proteomes" id="UP000558284">
    <property type="component" value="Unassembled WGS sequence"/>
</dbReference>
<gene>
    <name evidence="2" type="ORF">H0241_08680</name>
</gene>